<organism evidence="3 4">
    <name type="scientific">Clostridium ganghwense</name>
    <dbReference type="NCBI Taxonomy" id="312089"/>
    <lineage>
        <taxon>Bacteria</taxon>
        <taxon>Bacillati</taxon>
        <taxon>Bacillota</taxon>
        <taxon>Clostridia</taxon>
        <taxon>Eubacteriales</taxon>
        <taxon>Clostridiaceae</taxon>
        <taxon>Clostridium</taxon>
    </lineage>
</organism>
<keyword evidence="1" id="KW-1133">Transmembrane helix</keyword>
<dbReference type="Pfam" id="PF09851">
    <property type="entry name" value="SHOCT"/>
    <property type="match status" value="1"/>
</dbReference>
<keyword evidence="1" id="KW-0812">Transmembrane</keyword>
<dbReference type="RefSeq" id="WP_268048834.1">
    <property type="nucleotide sequence ID" value="NZ_JAPQES010000001.1"/>
</dbReference>
<name>A0ABT4CMB6_9CLOT</name>
<dbReference type="InterPro" id="IPR018649">
    <property type="entry name" value="SHOCT"/>
</dbReference>
<keyword evidence="1" id="KW-0472">Membrane</keyword>
<feature type="domain" description="SHOCT" evidence="2">
    <location>
        <begin position="57"/>
        <end position="82"/>
    </location>
</feature>
<comment type="caution">
    <text evidence="3">The sequence shown here is derived from an EMBL/GenBank/DDBJ whole genome shotgun (WGS) entry which is preliminary data.</text>
</comment>
<feature type="transmembrane region" description="Helical" evidence="1">
    <location>
        <begin position="20"/>
        <end position="45"/>
    </location>
</feature>
<accession>A0ABT4CMB6</accession>
<evidence type="ECO:0000313" key="4">
    <source>
        <dbReference type="Proteomes" id="UP001079657"/>
    </source>
</evidence>
<protein>
    <submittedName>
        <fullName evidence="3">SHOCT domain-containing protein</fullName>
    </submittedName>
</protein>
<reference evidence="3" key="1">
    <citation type="submission" date="2022-12" db="EMBL/GenBank/DDBJ databases">
        <authorList>
            <person name="Wang J."/>
        </authorList>
    </citation>
    <scope>NUCLEOTIDE SEQUENCE</scope>
    <source>
        <strain evidence="3">HY-42-06</strain>
    </source>
</reference>
<sequence length="84" mass="9193">MLGLSGCPGYGPITGGGMWSGMGIGMIFMGVAWILAIALLIMFIVKSSKKKQNNNLALEILNKRFASGEISEEEYVKRKEVLRK</sequence>
<evidence type="ECO:0000256" key="1">
    <source>
        <dbReference type="SAM" id="Phobius"/>
    </source>
</evidence>
<dbReference type="EMBL" id="JAPQES010000001">
    <property type="protein sequence ID" value="MCY6370192.1"/>
    <property type="molecule type" value="Genomic_DNA"/>
</dbReference>
<proteinExistence type="predicted"/>
<evidence type="ECO:0000313" key="3">
    <source>
        <dbReference type="EMBL" id="MCY6370192.1"/>
    </source>
</evidence>
<dbReference type="Proteomes" id="UP001079657">
    <property type="component" value="Unassembled WGS sequence"/>
</dbReference>
<gene>
    <name evidence="3" type="ORF">OXH55_06055</name>
</gene>
<keyword evidence="4" id="KW-1185">Reference proteome</keyword>
<evidence type="ECO:0000259" key="2">
    <source>
        <dbReference type="Pfam" id="PF09851"/>
    </source>
</evidence>